<proteinExistence type="predicted"/>
<dbReference type="EMBL" id="CAEZYQ010000004">
    <property type="protein sequence ID" value="CAB4734233.1"/>
    <property type="molecule type" value="Genomic_DNA"/>
</dbReference>
<dbReference type="PROSITE" id="PS51257">
    <property type="entry name" value="PROKAR_LIPOPROTEIN"/>
    <property type="match status" value="1"/>
</dbReference>
<accession>A0A6J6SHL4</accession>
<dbReference type="AlphaFoldDB" id="A0A6J6SHL4"/>
<evidence type="ECO:0000313" key="1">
    <source>
        <dbReference type="EMBL" id="CAB4734233.1"/>
    </source>
</evidence>
<name>A0A6J6SHL4_9ZZZZ</name>
<gene>
    <name evidence="1" type="ORF">UFOPK2761_00738</name>
</gene>
<sequence>MRALPTLLAALPLVVATGCSDGGLTGPDRRLADGEVVVALGSPPGRAVTLVTPAGRMTFVVGPATEATAYERDPAQSIGAPDDGELVGIAFRLDIGTSFDGMRQVPGSEPVLPRVSLVADGETYPLDAFEDELPTRADLWVGVPSAEDLAIEVEFDGVVQRAELDGTSVASLGGAGLAAPLYTQAEQLAPATVSCGTPTVDGEPVVPRTAGCRVEVARVPWLATTGWVETPEQSWLVLRPRVNVGSFEVGSGEDRTSCGVYDTRAVTYVLDGEEPVSVTPLPGEDEPGSGEEVVFAVDGAQGSYELEVTATGTGGVERPGCPGSQELTWRTRLY</sequence>
<organism evidence="1">
    <name type="scientific">freshwater metagenome</name>
    <dbReference type="NCBI Taxonomy" id="449393"/>
    <lineage>
        <taxon>unclassified sequences</taxon>
        <taxon>metagenomes</taxon>
        <taxon>ecological metagenomes</taxon>
    </lineage>
</organism>
<reference evidence="1" key="1">
    <citation type="submission" date="2020-05" db="EMBL/GenBank/DDBJ databases">
        <authorList>
            <person name="Chiriac C."/>
            <person name="Salcher M."/>
            <person name="Ghai R."/>
            <person name="Kavagutti S V."/>
        </authorList>
    </citation>
    <scope>NUCLEOTIDE SEQUENCE</scope>
</reference>
<protein>
    <submittedName>
        <fullName evidence="1">Unannotated protein</fullName>
    </submittedName>
</protein>